<dbReference type="InterPro" id="IPR016032">
    <property type="entry name" value="Sig_transdc_resp-reg_C-effctor"/>
</dbReference>
<dbReference type="InterPro" id="IPR000792">
    <property type="entry name" value="Tscrpt_reg_LuxR_C"/>
</dbReference>
<dbReference type="GO" id="GO:0006355">
    <property type="term" value="P:regulation of DNA-templated transcription"/>
    <property type="evidence" value="ECO:0007669"/>
    <property type="project" value="InterPro"/>
</dbReference>
<evidence type="ECO:0000313" key="3">
    <source>
        <dbReference type="Proteomes" id="UP000622547"/>
    </source>
</evidence>
<organism evidence="2 3">
    <name type="scientific">Planotetraspora phitsanulokensis</name>
    <dbReference type="NCBI Taxonomy" id="575192"/>
    <lineage>
        <taxon>Bacteria</taxon>
        <taxon>Bacillati</taxon>
        <taxon>Actinomycetota</taxon>
        <taxon>Actinomycetes</taxon>
        <taxon>Streptosporangiales</taxon>
        <taxon>Streptosporangiaceae</taxon>
        <taxon>Planotetraspora</taxon>
    </lineage>
</organism>
<evidence type="ECO:0000313" key="2">
    <source>
        <dbReference type="EMBL" id="GII42852.1"/>
    </source>
</evidence>
<sequence length="324" mass="36271">MGMRADGRYQVPGLTDEQQRLYRHLLFVGFKSMDDLARLFGPHAVDSLAALRSMGLIYGDPPVTRRPSAALRDSLLDAEMNLRGLQSFIEELDEVYAVGHQVVGGMPVELLSTLEDISRYFEKIHDMASDEIMQLVTHPFLPLSDLDSPAMSAPPDDDHPAKCRVVYEKRVFDNPKARAGLAHSADRGCEIRLADELPHKLLIGDRMLALTPRNPRNHIDSGGMLLVHQGTLMDFLVMIFEAEWERAIPLQSHPALFSDDGLGLDDDERLIVEMLSAGAQMERIAATLGVHKRTADRRIDELKRRAGASTLYQLGIYAARHWLN</sequence>
<dbReference type="EMBL" id="BOOP01000048">
    <property type="protein sequence ID" value="GII42852.1"/>
    <property type="molecule type" value="Genomic_DNA"/>
</dbReference>
<name>A0A8J3UFQ1_9ACTN</name>
<dbReference type="GO" id="GO:0003677">
    <property type="term" value="F:DNA binding"/>
    <property type="evidence" value="ECO:0007669"/>
    <property type="project" value="InterPro"/>
</dbReference>
<comment type="caution">
    <text evidence="2">The sequence shown here is derived from an EMBL/GenBank/DDBJ whole genome shotgun (WGS) entry which is preliminary data.</text>
</comment>
<dbReference type="AlphaFoldDB" id="A0A8J3UFQ1"/>
<dbReference type="RefSeq" id="WP_204078265.1">
    <property type="nucleotide sequence ID" value="NZ_BOOP01000048.1"/>
</dbReference>
<keyword evidence="3" id="KW-1185">Reference proteome</keyword>
<dbReference type="Gene3D" id="1.10.10.10">
    <property type="entry name" value="Winged helix-like DNA-binding domain superfamily/Winged helix DNA-binding domain"/>
    <property type="match status" value="1"/>
</dbReference>
<protein>
    <recommendedName>
        <fullName evidence="1">HTH luxR-type domain-containing protein</fullName>
    </recommendedName>
</protein>
<proteinExistence type="predicted"/>
<dbReference type="InterPro" id="IPR036388">
    <property type="entry name" value="WH-like_DNA-bd_sf"/>
</dbReference>
<dbReference type="Proteomes" id="UP000622547">
    <property type="component" value="Unassembled WGS sequence"/>
</dbReference>
<evidence type="ECO:0000259" key="1">
    <source>
        <dbReference type="SMART" id="SM00421"/>
    </source>
</evidence>
<reference evidence="2 3" key="1">
    <citation type="submission" date="2021-01" db="EMBL/GenBank/DDBJ databases">
        <title>Whole genome shotgun sequence of Planotetraspora phitsanulokensis NBRC 104273.</title>
        <authorList>
            <person name="Komaki H."/>
            <person name="Tamura T."/>
        </authorList>
    </citation>
    <scope>NUCLEOTIDE SEQUENCE [LARGE SCALE GENOMIC DNA]</scope>
    <source>
        <strain evidence="2 3">NBRC 104273</strain>
    </source>
</reference>
<accession>A0A8J3UFQ1</accession>
<gene>
    <name evidence="2" type="ORF">Pph01_78550</name>
</gene>
<dbReference type="SUPFAM" id="SSF46894">
    <property type="entry name" value="C-terminal effector domain of the bipartite response regulators"/>
    <property type="match status" value="1"/>
</dbReference>
<dbReference type="SMART" id="SM00421">
    <property type="entry name" value="HTH_LUXR"/>
    <property type="match status" value="1"/>
</dbReference>
<feature type="domain" description="HTH luxR-type" evidence="1">
    <location>
        <begin position="261"/>
        <end position="318"/>
    </location>
</feature>